<gene>
    <name evidence="1" type="ORF">AWC04_07330</name>
</gene>
<dbReference type="EMBL" id="LQOJ01000027">
    <property type="protein sequence ID" value="ORV05085.1"/>
    <property type="molecule type" value="Genomic_DNA"/>
</dbReference>
<dbReference type="PANTHER" id="PTHR41700">
    <property type="entry name" value="GCN5-RELATED N-ACETYLTRANSFERASE"/>
    <property type="match status" value="1"/>
</dbReference>
<dbReference type="InterPro" id="IPR038764">
    <property type="entry name" value="GNAT_N_AcTrfase_prd"/>
</dbReference>
<comment type="caution">
    <text evidence="1">The sequence shown here is derived from an EMBL/GenBank/DDBJ whole genome shotgun (WGS) entry which is preliminary data.</text>
</comment>
<sequence length="275" mass="28840">MVAPPGRAPTPLPTVAQACARAGVTVREVHSGAECVAGAALLADIWGTAAEAAPLQSDVLLSLGHAGGAVLGAFAGDELIGLTVGIAGRPGSPELYSLIAGVAAAAAGRGVGVALKLAQRDWALAHGATRMRWTYDPLIRRNAHFNLNRLGAHIVEFVPDFYPPMTDAVNAGDLTDRLIAVWDFVDPRPPVSVPAGAETVLAAGDDEEPVLTPGGPGPWLIETPTDIEALRRADPTRAHRWRLALREVLHRAERLDYRVLGFTGDGAYLAGRGDR</sequence>
<organism evidence="1 2">
    <name type="scientific">Mycolicibacterium fallax</name>
    <name type="common">Mycobacterium fallax</name>
    <dbReference type="NCBI Taxonomy" id="1793"/>
    <lineage>
        <taxon>Bacteria</taxon>
        <taxon>Bacillati</taxon>
        <taxon>Actinomycetota</taxon>
        <taxon>Actinomycetes</taxon>
        <taxon>Mycobacteriales</taxon>
        <taxon>Mycobacteriaceae</taxon>
        <taxon>Mycolicibacterium</taxon>
    </lineage>
</organism>
<dbReference type="Proteomes" id="UP000193484">
    <property type="component" value="Unassembled WGS sequence"/>
</dbReference>
<evidence type="ECO:0000313" key="1">
    <source>
        <dbReference type="EMBL" id="ORV05085.1"/>
    </source>
</evidence>
<dbReference type="AlphaFoldDB" id="A0A1X1RG30"/>
<dbReference type="SUPFAM" id="SSF55729">
    <property type="entry name" value="Acyl-CoA N-acyltransferases (Nat)"/>
    <property type="match status" value="1"/>
</dbReference>
<dbReference type="RefSeq" id="WP_085094638.1">
    <property type="nucleotide sequence ID" value="NZ_AP022603.1"/>
</dbReference>
<accession>A0A1X1RG30</accession>
<proteinExistence type="predicted"/>
<keyword evidence="2" id="KW-1185">Reference proteome</keyword>
<dbReference type="PANTHER" id="PTHR41700:SF1">
    <property type="entry name" value="N-ACETYLTRANSFERASE DOMAIN-CONTAINING PROTEIN"/>
    <property type="match status" value="1"/>
</dbReference>
<name>A0A1X1RG30_MYCFA</name>
<dbReference type="Gene3D" id="3.40.630.30">
    <property type="match status" value="1"/>
</dbReference>
<dbReference type="OrthoDB" id="9797990at2"/>
<dbReference type="InterPro" id="IPR016181">
    <property type="entry name" value="Acyl_CoA_acyltransferase"/>
</dbReference>
<evidence type="ECO:0000313" key="2">
    <source>
        <dbReference type="Proteomes" id="UP000193484"/>
    </source>
</evidence>
<dbReference type="PROSITE" id="PS51257">
    <property type="entry name" value="PROKAR_LIPOPROTEIN"/>
    <property type="match status" value="1"/>
</dbReference>
<protein>
    <submittedName>
        <fullName evidence="1">Uncharacterized protein</fullName>
    </submittedName>
</protein>
<dbReference type="STRING" id="1793.AWC04_07330"/>
<reference evidence="1 2" key="1">
    <citation type="submission" date="2016-01" db="EMBL/GenBank/DDBJ databases">
        <title>The new phylogeny of the genus Mycobacterium.</title>
        <authorList>
            <person name="Tarcisio F."/>
            <person name="Conor M."/>
            <person name="Antonella G."/>
            <person name="Elisabetta G."/>
            <person name="Giulia F.S."/>
            <person name="Sara T."/>
            <person name="Anna F."/>
            <person name="Clotilde B."/>
            <person name="Roberto B."/>
            <person name="Veronica D.S."/>
            <person name="Fabio R."/>
            <person name="Monica P."/>
            <person name="Olivier J."/>
            <person name="Enrico T."/>
            <person name="Nicola S."/>
        </authorList>
    </citation>
    <scope>NUCLEOTIDE SEQUENCE [LARGE SCALE GENOMIC DNA]</scope>
    <source>
        <strain evidence="1 2">DSM 44179</strain>
    </source>
</reference>